<sequence>MEDSYTDNMTRHVSEVQRLNQQFDLMTENIGYLLHPTIATSLPKDPIIADVATGTGRFLLRIHELYPDARLDGFDISAALFTNDVPGNVKLNVLDVKKPIPDELKGLYDVVHVRMLVAGMLPDDWAPTIVNLSQMLRPGGFLQWTECDFITLKYLRGRVDSHVDKIGYLGQTFGTALRERFLHGWNTLPTYMQAAGLQAVSRDTVSSDRIPESREMTTRSSILAPLAWMELMAERNAPGALASDDINQLAVDVDEDIKSGAYVRYDIHTVYGRKLQ</sequence>
<organism evidence="1 2">
    <name type="scientific">Xylaria curta</name>
    <dbReference type="NCBI Taxonomy" id="42375"/>
    <lineage>
        <taxon>Eukaryota</taxon>
        <taxon>Fungi</taxon>
        <taxon>Dikarya</taxon>
        <taxon>Ascomycota</taxon>
        <taxon>Pezizomycotina</taxon>
        <taxon>Sordariomycetes</taxon>
        <taxon>Xylariomycetidae</taxon>
        <taxon>Xylariales</taxon>
        <taxon>Xylariaceae</taxon>
        <taxon>Xylaria</taxon>
    </lineage>
</organism>
<proteinExistence type="predicted"/>
<dbReference type="Proteomes" id="UP001143856">
    <property type="component" value="Unassembled WGS sequence"/>
</dbReference>
<evidence type="ECO:0000313" key="1">
    <source>
        <dbReference type="EMBL" id="KAJ2989840.1"/>
    </source>
</evidence>
<comment type="caution">
    <text evidence="1">The sequence shown here is derived from an EMBL/GenBank/DDBJ whole genome shotgun (WGS) entry which is preliminary data.</text>
</comment>
<name>A0ACC1PDB8_9PEZI</name>
<accession>A0ACC1PDB8</accession>
<keyword evidence="2" id="KW-1185">Reference proteome</keyword>
<reference evidence="1" key="1">
    <citation type="submission" date="2022-10" db="EMBL/GenBank/DDBJ databases">
        <title>Genome Sequence of Xylaria curta.</title>
        <authorList>
            <person name="Buettner E."/>
        </authorList>
    </citation>
    <scope>NUCLEOTIDE SEQUENCE</scope>
    <source>
        <strain evidence="1">Babe10</strain>
    </source>
</reference>
<gene>
    <name evidence="1" type="ORF">NUW58_g3260</name>
</gene>
<dbReference type="EMBL" id="JAPDGR010000485">
    <property type="protein sequence ID" value="KAJ2989840.1"/>
    <property type="molecule type" value="Genomic_DNA"/>
</dbReference>
<evidence type="ECO:0000313" key="2">
    <source>
        <dbReference type="Proteomes" id="UP001143856"/>
    </source>
</evidence>
<protein>
    <submittedName>
        <fullName evidence="1">Uncharacterized protein</fullName>
    </submittedName>
</protein>